<evidence type="ECO:0000313" key="3">
    <source>
        <dbReference type="Proteomes" id="UP001283361"/>
    </source>
</evidence>
<feature type="transmembrane region" description="Helical" evidence="1">
    <location>
        <begin position="12"/>
        <end position="35"/>
    </location>
</feature>
<sequence>MFYLSLPRTIHALSSSLLGSTVLHLCSILAYLAYLQEYPSPPVIKASELPKWGCPRQYPWFPAIEGFGAKPNGQHDKAYHFNSGTTLPSGQLVSPISWTNVG</sequence>
<keyword evidence="3" id="KW-1185">Reference proteome</keyword>
<keyword evidence="1" id="KW-0812">Transmembrane</keyword>
<keyword evidence="1" id="KW-1133">Transmembrane helix</keyword>
<keyword evidence="1" id="KW-0472">Membrane</keyword>
<dbReference type="EMBL" id="JAWDGP010006058">
    <property type="protein sequence ID" value="KAK3748018.1"/>
    <property type="molecule type" value="Genomic_DNA"/>
</dbReference>
<organism evidence="2 3">
    <name type="scientific">Elysia crispata</name>
    <name type="common">lettuce slug</name>
    <dbReference type="NCBI Taxonomy" id="231223"/>
    <lineage>
        <taxon>Eukaryota</taxon>
        <taxon>Metazoa</taxon>
        <taxon>Spiralia</taxon>
        <taxon>Lophotrochozoa</taxon>
        <taxon>Mollusca</taxon>
        <taxon>Gastropoda</taxon>
        <taxon>Heterobranchia</taxon>
        <taxon>Euthyneura</taxon>
        <taxon>Panpulmonata</taxon>
        <taxon>Sacoglossa</taxon>
        <taxon>Placobranchoidea</taxon>
        <taxon>Plakobranchidae</taxon>
        <taxon>Elysia</taxon>
    </lineage>
</organism>
<evidence type="ECO:0000256" key="1">
    <source>
        <dbReference type="SAM" id="Phobius"/>
    </source>
</evidence>
<comment type="caution">
    <text evidence="2">The sequence shown here is derived from an EMBL/GenBank/DDBJ whole genome shotgun (WGS) entry which is preliminary data.</text>
</comment>
<proteinExistence type="predicted"/>
<gene>
    <name evidence="2" type="ORF">RRG08_029874</name>
</gene>
<protein>
    <submittedName>
        <fullName evidence="2">Uncharacterized protein</fullName>
    </submittedName>
</protein>
<name>A0AAE1CZR1_9GAST</name>
<evidence type="ECO:0000313" key="2">
    <source>
        <dbReference type="EMBL" id="KAK3748018.1"/>
    </source>
</evidence>
<reference evidence="2" key="1">
    <citation type="journal article" date="2023" name="G3 (Bethesda)">
        <title>A reference genome for the long-term kleptoplast-retaining sea slug Elysia crispata morphotype clarki.</title>
        <authorList>
            <person name="Eastman K.E."/>
            <person name="Pendleton A.L."/>
            <person name="Shaikh M.A."/>
            <person name="Suttiyut T."/>
            <person name="Ogas R."/>
            <person name="Tomko P."/>
            <person name="Gavelis G."/>
            <person name="Widhalm J.R."/>
            <person name="Wisecaver J.H."/>
        </authorList>
    </citation>
    <scope>NUCLEOTIDE SEQUENCE</scope>
    <source>
        <strain evidence="2">ECLA1</strain>
    </source>
</reference>
<accession>A0AAE1CZR1</accession>
<dbReference type="Proteomes" id="UP001283361">
    <property type="component" value="Unassembled WGS sequence"/>
</dbReference>
<dbReference type="AlphaFoldDB" id="A0AAE1CZR1"/>